<dbReference type="Gene3D" id="3.40.190.10">
    <property type="entry name" value="Periplasmic binding protein-like II"/>
    <property type="match status" value="3"/>
</dbReference>
<evidence type="ECO:0000313" key="7">
    <source>
        <dbReference type="Proteomes" id="UP000002361"/>
    </source>
</evidence>
<dbReference type="PROSITE" id="PS51257">
    <property type="entry name" value="PROKAR_LIPOPROTEIN"/>
    <property type="match status" value="1"/>
</dbReference>
<evidence type="ECO:0000256" key="3">
    <source>
        <dbReference type="ARBA" id="ARBA00022729"/>
    </source>
</evidence>
<dbReference type="PROSITE" id="PS01039">
    <property type="entry name" value="SBP_BACTERIAL_3"/>
    <property type="match status" value="1"/>
</dbReference>
<reference evidence="6 7" key="2">
    <citation type="journal article" date="2010" name="J. Bacteriol.">
        <title>Complete genome sequence of the photosynthetic purple nonsulfur bacterium Rhodobacter capsulatus SB 1003.</title>
        <authorList>
            <person name="Strnad H."/>
            <person name="Lapidus A."/>
            <person name="Paces J."/>
            <person name="Ulbrich P."/>
            <person name="Vlcek C."/>
            <person name="Paces V."/>
            <person name="Haselkorn R."/>
        </authorList>
    </citation>
    <scope>NUCLEOTIDE SEQUENCE [LARGE SCALE GENOMIC DNA]</scope>
    <source>
        <strain evidence="7">ATCC BAA-309 / NBRC 16581 / SB1003</strain>
    </source>
</reference>
<evidence type="ECO:0000256" key="2">
    <source>
        <dbReference type="ARBA" id="ARBA00010333"/>
    </source>
</evidence>
<dbReference type="Pfam" id="PF00497">
    <property type="entry name" value="SBP_bac_3"/>
    <property type="match status" value="1"/>
</dbReference>
<keyword evidence="3 4" id="KW-0732">Signal</keyword>
<accession>D5ATV1</accession>
<dbReference type="eggNOG" id="COG0834">
    <property type="taxonomic scope" value="Bacteria"/>
</dbReference>
<evidence type="ECO:0000256" key="4">
    <source>
        <dbReference type="SAM" id="SignalP"/>
    </source>
</evidence>
<dbReference type="STRING" id="272942.RCAP_rcc01645"/>
<dbReference type="SUPFAM" id="SSF53850">
    <property type="entry name" value="Periplasmic binding protein-like II"/>
    <property type="match status" value="1"/>
</dbReference>
<dbReference type="PANTHER" id="PTHR35936:SF17">
    <property type="entry name" value="ARGININE-BINDING EXTRACELLULAR PROTEIN ARTP"/>
    <property type="match status" value="1"/>
</dbReference>
<feature type="chain" id="PRO_5003068611" evidence="4">
    <location>
        <begin position="27"/>
        <end position="301"/>
    </location>
</feature>
<comment type="subcellular location">
    <subcellularLocation>
        <location evidence="1">Cell envelope</location>
    </subcellularLocation>
</comment>
<dbReference type="AlphaFoldDB" id="D5ATV1"/>
<dbReference type="GeneID" id="31490522"/>
<sequence length="301" mass="32152">MSGRAALRSVALGLALAGLAPLAAGAACEGQAPEQKLQNTPAQDIGRSLDRIREDGWIEVALYENYKPWSWAERGQPQGIDVEIAQLIAADLGVTPRIRLVQAGETLDADLLNYVYRGAAVGGHVSDIMGHVPYDVAYACRFDQVVFTGQYATERLAIAYDIASYPDKPPVPAVFRYDPVGVENDSISDFFLTSVAHGATADKVHRYKTTGAAMAGLAAREVRAAMGPRAELEAHLAPGIGLHEPPLLGLARPSWTLGLAISFQHRDLGYAVDDAIAAALADGRIAQIFADHGVSFEPPER</sequence>
<dbReference type="Proteomes" id="UP000002361">
    <property type="component" value="Chromosome"/>
</dbReference>
<feature type="domain" description="Solute-binding protein family 3/N-terminal" evidence="5">
    <location>
        <begin position="58"/>
        <end position="105"/>
    </location>
</feature>
<dbReference type="OrthoDB" id="6192933at2"/>
<organism evidence="6 7">
    <name type="scientific">Rhodobacter capsulatus (strain ATCC BAA-309 / NBRC 16581 / SB1003)</name>
    <dbReference type="NCBI Taxonomy" id="272942"/>
    <lineage>
        <taxon>Bacteria</taxon>
        <taxon>Pseudomonadati</taxon>
        <taxon>Pseudomonadota</taxon>
        <taxon>Alphaproteobacteria</taxon>
        <taxon>Rhodobacterales</taxon>
        <taxon>Rhodobacter group</taxon>
        <taxon>Rhodobacter</taxon>
    </lineage>
</organism>
<dbReference type="InterPro" id="IPR018313">
    <property type="entry name" value="SBP_3_CS"/>
</dbReference>
<dbReference type="RefSeq" id="WP_013067369.1">
    <property type="nucleotide sequence ID" value="NC_014034.1"/>
</dbReference>
<dbReference type="EMBL" id="CP001312">
    <property type="protein sequence ID" value="ADE85390.1"/>
    <property type="molecule type" value="Genomic_DNA"/>
</dbReference>
<dbReference type="GO" id="GO:0030313">
    <property type="term" value="C:cell envelope"/>
    <property type="evidence" value="ECO:0007669"/>
    <property type="project" value="UniProtKB-SubCell"/>
</dbReference>
<evidence type="ECO:0000256" key="1">
    <source>
        <dbReference type="ARBA" id="ARBA00004196"/>
    </source>
</evidence>
<reference key="1">
    <citation type="submission" date="2008-12" db="EMBL/GenBank/DDBJ databases">
        <title>Complete genome sequence of Rhodobacter capsulatus SB1003.</title>
        <authorList>
            <person name="Strnad H."/>
            <person name="Lapidus A."/>
            <person name="Vlcek C."/>
            <person name="Ulbrich P."/>
            <person name="Paces J."/>
            <person name="Maltsev N."/>
            <person name="Kumar V."/>
            <person name="Kogan Y."/>
            <person name="Milgram A."/>
            <person name="Rebrekov D."/>
            <person name="Mazur M."/>
            <person name="Cox R."/>
            <person name="Kyrpides N."/>
            <person name="Kolar M."/>
            <person name="Sachova J."/>
            <person name="Ridl J."/>
            <person name="Ivanova N."/>
            <person name="Kapatral V."/>
            <person name="Los T."/>
            <person name="Lykidis A."/>
            <person name="Mikhailova N."/>
            <person name="Reznik G."/>
            <person name="Vasieva O."/>
            <person name="Fonstein M."/>
            <person name="Paces V."/>
            <person name="Haselkorn R."/>
        </authorList>
    </citation>
    <scope>NUCLEOTIDE SEQUENCE</scope>
    <source>
        <strain>SB1003</strain>
    </source>
</reference>
<evidence type="ECO:0000259" key="5">
    <source>
        <dbReference type="Pfam" id="PF00497"/>
    </source>
</evidence>
<comment type="similarity">
    <text evidence="2">Belongs to the bacterial solute-binding protein 3 family.</text>
</comment>
<dbReference type="KEGG" id="rcp:RCAP_rcc01645"/>
<dbReference type="PANTHER" id="PTHR35936">
    <property type="entry name" value="MEMBRANE-BOUND LYTIC MUREIN TRANSGLYCOSYLASE F"/>
    <property type="match status" value="1"/>
</dbReference>
<dbReference type="HOGENOM" id="CLU_080720_0_0_5"/>
<evidence type="ECO:0000313" key="6">
    <source>
        <dbReference type="EMBL" id="ADE85390.1"/>
    </source>
</evidence>
<keyword evidence="6" id="KW-0449">Lipoprotein</keyword>
<name>D5ATV1_RHOCB</name>
<feature type="signal peptide" evidence="4">
    <location>
        <begin position="1"/>
        <end position="26"/>
    </location>
</feature>
<dbReference type="InterPro" id="IPR001638">
    <property type="entry name" value="Solute-binding_3/MltF_N"/>
</dbReference>
<proteinExistence type="inferred from homology"/>
<gene>
    <name evidence="6" type="ordered locus">RCAP_rcc01645</name>
</gene>
<keyword evidence="7" id="KW-1185">Reference proteome</keyword>
<protein>
    <submittedName>
        <fullName evidence="6">Lipoprotein, putative</fullName>
    </submittedName>
</protein>